<dbReference type="AlphaFoldDB" id="A0A2A6FSK7"/>
<evidence type="ECO:0000256" key="1">
    <source>
        <dbReference type="SAM" id="Phobius"/>
    </source>
</evidence>
<evidence type="ECO:0008006" key="4">
    <source>
        <dbReference type="Google" id="ProtNLM"/>
    </source>
</evidence>
<dbReference type="EMBL" id="NAEP01000025">
    <property type="protein sequence ID" value="PDQ35875.1"/>
    <property type="molecule type" value="Genomic_DNA"/>
</dbReference>
<feature type="transmembrane region" description="Helical" evidence="1">
    <location>
        <begin position="166"/>
        <end position="192"/>
    </location>
</feature>
<gene>
    <name evidence="2" type="ORF">B5766_03570</name>
</gene>
<feature type="transmembrane region" description="Helical" evidence="1">
    <location>
        <begin position="90"/>
        <end position="108"/>
    </location>
</feature>
<feature type="transmembrane region" description="Helical" evidence="1">
    <location>
        <begin position="309"/>
        <end position="327"/>
    </location>
</feature>
<feature type="transmembrane region" description="Helical" evidence="1">
    <location>
        <begin position="199"/>
        <end position="219"/>
    </location>
</feature>
<keyword evidence="1" id="KW-0472">Membrane</keyword>
<accession>A0A2A6FSK7</accession>
<proteinExistence type="predicted"/>
<protein>
    <recommendedName>
        <fullName evidence="4">DUF2029 domain-containing protein</fullName>
    </recommendedName>
</protein>
<evidence type="ECO:0000313" key="2">
    <source>
        <dbReference type="EMBL" id="PDQ35875.1"/>
    </source>
</evidence>
<keyword evidence="1" id="KW-1133">Transmembrane helix</keyword>
<feature type="transmembrane region" description="Helical" evidence="1">
    <location>
        <begin position="278"/>
        <end position="302"/>
    </location>
</feature>
<keyword evidence="1" id="KW-0812">Transmembrane</keyword>
<organism evidence="2 3">
    <name type="scientific">Candidatus Lumbricidiphila eiseniae</name>
    <dbReference type="NCBI Taxonomy" id="1969409"/>
    <lineage>
        <taxon>Bacteria</taxon>
        <taxon>Bacillati</taxon>
        <taxon>Actinomycetota</taxon>
        <taxon>Actinomycetes</taxon>
        <taxon>Micrococcales</taxon>
        <taxon>Microbacteriaceae</taxon>
        <taxon>Candidatus Lumbricidiphila</taxon>
    </lineage>
</organism>
<reference evidence="3" key="1">
    <citation type="submission" date="2017-03" db="EMBL/GenBank/DDBJ databases">
        <authorList>
            <person name="Lund M.B."/>
        </authorList>
    </citation>
    <scope>NUCLEOTIDE SEQUENCE [LARGE SCALE GENOMIC DNA]</scope>
</reference>
<feature type="transmembrane region" description="Helical" evidence="1">
    <location>
        <begin position="333"/>
        <end position="350"/>
    </location>
</feature>
<feature type="transmembrane region" description="Helical" evidence="1">
    <location>
        <begin position="66"/>
        <end position="84"/>
    </location>
</feature>
<feature type="transmembrane region" description="Helical" evidence="1">
    <location>
        <begin position="380"/>
        <end position="407"/>
    </location>
</feature>
<dbReference type="Proteomes" id="UP000219994">
    <property type="component" value="Unassembled WGS sequence"/>
</dbReference>
<feature type="transmembrane region" description="Helical" evidence="1">
    <location>
        <begin position="129"/>
        <end position="160"/>
    </location>
</feature>
<feature type="transmembrane region" description="Helical" evidence="1">
    <location>
        <begin position="357"/>
        <end position="374"/>
    </location>
</feature>
<feature type="transmembrane region" description="Helical" evidence="1">
    <location>
        <begin position="16"/>
        <end position="35"/>
    </location>
</feature>
<name>A0A2A6FSK7_9MICO</name>
<sequence length="435" mass="46981">MTTAVSPRAILSNRSVVWGAFLLVHVYLCWVNIACPQGSMNDPTMVYKQWVDQSLIGSGHRVGIDIAWVYPALAFIPMVLTRFFSDALIGQSWLVMVTALDAIVMYALTRRSSLRSSSAIPVGRCMACWWWLVFLVLLGPISLARLDAISAALGILGLLWAVRRPVVAGVITAIAMWIKVWPVGLVIVMFVTLRRTRSLVLSAVSIVSSGVILVCLSLGSGLKVFGFLTQQTGRGIQLESPFALIWLGQRILGVPGISVDYSLEQLTYEINGPGADTVVAMSTLALVLGIIAVTIIASWAVARGAGFTAVAPPFALGMVTVLMLGNKVGSPQFVSWLSVPIVFGLVLWRLEFHIPALITLEIALVTQLIYPTWYDQLISVAPFMVILLALKTAGIVALFVWSVRALLRVERTQIRRTAVAVGGTVPESAALSRAG</sequence>
<comment type="caution">
    <text evidence="2">The sequence shown here is derived from an EMBL/GenBank/DDBJ whole genome shotgun (WGS) entry which is preliminary data.</text>
</comment>
<evidence type="ECO:0000313" key="3">
    <source>
        <dbReference type="Proteomes" id="UP000219994"/>
    </source>
</evidence>